<feature type="domain" description="MATH" evidence="2">
    <location>
        <begin position="15"/>
        <end position="139"/>
    </location>
</feature>
<dbReference type="SUPFAM" id="SSF54695">
    <property type="entry name" value="POZ domain"/>
    <property type="match status" value="1"/>
</dbReference>
<dbReference type="InterPro" id="IPR008974">
    <property type="entry name" value="TRAF-like"/>
</dbReference>
<gene>
    <name evidence="3" type="ORF">BBRV_LOCUS14115</name>
</gene>
<name>A0A6V7I4A1_9HYME</name>
<evidence type="ECO:0000259" key="1">
    <source>
        <dbReference type="PROSITE" id="PS50097"/>
    </source>
</evidence>
<evidence type="ECO:0000313" key="3">
    <source>
        <dbReference type="EMBL" id="CAD1533974.1"/>
    </source>
</evidence>
<dbReference type="Pfam" id="PF22486">
    <property type="entry name" value="MATH_2"/>
    <property type="match status" value="1"/>
</dbReference>
<dbReference type="PANTHER" id="PTHR24413">
    <property type="entry name" value="SPECKLE-TYPE POZ PROTEIN"/>
    <property type="match status" value="1"/>
</dbReference>
<dbReference type="InterPro" id="IPR011333">
    <property type="entry name" value="SKP1/BTB/POZ_sf"/>
</dbReference>
<dbReference type="SMART" id="SM00225">
    <property type="entry name" value="BTB"/>
    <property type="match status" value="1"/>
</dbReference>
<evidence type="ECO:0008006" key="4">
    <source>
        <dbReference type="Google" id="ProtNLM"/>
    </source>
</evidence>
<dbReference type="PROSITE" id="PS50097">
    <property type="entry name" value="BTB"/>
    <property type="match status" value="1"/>
</dbReference>
<feature type="domain" description="BTB" evidence="1">
    <location>
        <begin position="183"/>
        <end position="249"/>
    </location>
</feature>
<reference evidence="3" key="1">
    <citation type="submission" date="2020-07" db="EMBL/GenBank/DDBJ databases">
        <authorList>
            <person name="Ferguson B K."/>
        </authorList>
    </citation>
    <scope>NUCLEOTIDE SEQUENCE</scope>
    <source>
        <strain evidence="3">L06</strain>
    </source>
</reference>
<dbReference type="Gene3D" id="3.30.710.10">
    <property type="entry name" value="Potassium Channel Kv1.1, Chain A"/>
    <property type="match status" value="1"/>
</dbReference>
<sequence length="344" mass="40100">MTTILRSCTDVKTTKFTYKWEIKNFRDQLDNVNGSLASEPFYQSTEKESKWQLTLDFEYKEDPDYTSLYLNLIACKGKDVRCKYRFFISPNKSYVHDEVQRIFTPGLGWGFRTFMKTSEILNDEEGHLIEDTLTIGCDLEIQEDIPLNHNDSEIDTIKTTLEATVEKYKFLNDLDSLLNNDFDDSYLRIICNLQKFYAHKKIQSDHSSVFSARLADEGIMNDMTINDVTGDILKDVLHYIYSDRIRNKALALELLSASEKYQLNGLKYMCEIIFIDNLHYDNAVQTLLWADLYNAEELKKGSLEFICKNEKHVCTTDSFQSLLESNSPWLAEIYRTLVLNHMNT</sequence>
<dbReference type="PROSITE" id="PS50144">
    <property type="entry name" value="MATH"/>
    <property type="match status" value="1"/>
</dbReference>
<proteinExistence type="predicted"/>
<protein>
    <recommendedName>
        <fullName evidence="4">BTB domain-containing protein</fullName>
    </recommendedName>
</protein>
<dbReference type="SUPFAM" id="SSF49599">
    <property type="entry name" value="TRAF domain-like"/>
    <property type="match status" value="1"/>
</dbReference>
<accession>A0A6V7I4A1</accession>
<evidence type="ECO:0000259" key="2">
    <source>
        <dbReference type="PROSITE" id="PS50144"/>
    </source>
</evidence>
<dbReference type="GO" id="GO:0030163">
    <property type="term" value="P:protein catabolic process"/>
    <property type="evidence" value="ECO:0007669"/>
    <property type="project" value="UniProtKB-ARBA"/>
</dbReference>
<dbReference type="Pfam" id="PF00651">
    <property type="entry name" value="BTB"/>
    <property type="match status" value="1"/>
</dbReference>
<dbReference type="InterPro" id="IPR002083">
    <property type="entry name" value="MATH/TRAF_dom"/>
</dbReference>
<dbReference type="Gene3D" id="1.25.40.420">
    <property type="match status" value="1"/>
</dbReference>
<dbReference type="InterPro" id="IPR000210">
    <property type="entry name" value="BTB/POZ_dom"/>
</dbReference>
<dbReference type="EMBL" id="CADCXW020000002">
    <property type="protein sequence ID" value="CAD1533974.1"/>
    <property type="molecule type" value="Genomic_DNA"/>
</dbReference>
<dbReference type="Gene3D" id="2.60.210.10">
    <property type="entry name" value="Apoptosis, Tumor Necrosis Factor Receptor Associated Protein 2, Chain A"/>
    <property type="match status" value="1"/>
</dbReference>
<dbReference type="AlphaFoldDB" id="A0A6V7I4A1"/>
<organism evidence="3">
    <name type="scientific">Bracon brevicornis</name>
    <dbReference type="NCBI Taxonomy" id="1563983"/>
    <lineage>
        <taxon>Eukaryota</taxon>
        <taxon>Metazoa</taxon>
        <taxon>Ecdysozoa</taxon>
        <taxon>Arthropoda</taxon>
        <taxon>Hexapoda</taxon>
        <taxon>Insecta</taxon>
        <taxon>Pterygota</taxon>
        <taxon>Neoptera</taxon>
        <taxon>Endopterygota</taxon>
        <taxon>Hymenoptera</taxon>
        <taxon>Apocrita</taxon>
        <taxon>Ichneumonoidea</taxon>
        <taxon>Braconidae</taxon>
        <taxon>Braconinae</taxon>
        <taxon>Bracon</taxon>
    </lineage>
</organism>